<dbReference type="STRING" id="56110.Oscil6304_0655"/>
<name>K9TCY8_9CYAN</name>
<dbReference type="HOGENOM" id="CLU_2899789_0_0_3"/>
<proteinExistence type="predicted"/>
<dbReference type="Proteomes" id="UP000010367">
    <property type="component" value="Chromosome"/>
</dbReference>
<dbReference type="AlphaFoldDB" id="K9TCY8"/>
<organism evidence="1 2">
    <name type="scientific">Oscillatoria acuminata PCC 6304</name>
    <dbReference type="NCBI Taxonomy" id="56110"/>
    <lineage>
        <taxon>Bacteria</taxon>
        <taxon>Bacillati</taxon>
        <taxon>Cyanobacteriota</taxon>
        <taxon>Cyanophyceae</taxon>
        <taxon>Oscillatoriophycideae</taxon>
        <taxon>Oscillatoriales</taxon>
        <taxon>Oscillatoriaceae</taxon>
        <taxon>Oscillatoria</taxon>
    </lineage>
</organism>
<dbReference type="EMBL" id="CP003607">
    <property type="protein sequence ID" value="AFY80395.1"/>
    <property type="molecule type" value="Genomic_DNA"/>
</dbReference>
<accession>K9TCY8</accession>
<reference evidence="1 2" key="1">
    <citation type="submission" date="2012-06" db="EMBL/GenBank/DDBJ databases">
        <title>Finished chromosome of genome of Oscillatoria acuminata PCC 6304.</title>
        <authorList>
            <consortium name="US DOE Joint Genome Institute"/>
            <person name="Gugger M."/>
            <person name="Coursin T."/>
            <person name="Rippka R."/>
            <person name="Tandeau De Marsac N."/>
            <person name="Huntemann M."/>
            <person name="Wei C.-L."/>
            <person name="Han J."/>
            <person name="Detter J.C."/>
            <person name="Han C."/>
            <person name="Tapia R."/>
            <person name="Davenport K."/>
            <person name="Daligault H."/>
            <person name="Erkkila T."/>
            <person name="Gu W."/>
            <person name="Munk A.C.C."/>
            <person name="Teshima H."/>
            <person name="Xu Y."/>
            <person name="Chain P."/>
            <person name="Chen A."/>
            <person name="Krypides N."/>
            <person name="Mavromatis K."/>
            <person name="Markowitz V."/>
            <person name="Szeto E."/>
            <person name="Ivanova N."/>
            <person name="Mikhailova N."/>
            <person name="Ovchinnikova G."/>
            <person name="Pagani I."/>
            <person name="Pati A."/>
            <person name="Goodwin L."/>
            <person name="Peters L."/>
            <person name="Pitluck S."/>
            <person name="Woyke T."/>
            <person name="Kerfeld C."/>
        </authorList>
    </citation>
    <scope>NUCLEOTIDE SEQUENCE [LARGE SCALE GENOMIC DNA]</scope>
    <source>
        <strain evidence="1 2">PCC 6304</strain>
    </source>
</reference>
<evidence type="ECO:0000313" key="1">
    <source>
        <dbReference type="EMBL" id="AFY80395.1"/>
    </source>
</evidence>
<evidence type="ECO:0000313" key="2">
    <source>
        <dbReference type="Proteomes" id="UP000010367"/>
    </source>
</evidence>
<sequence length="62" mass="7340">MDPSVPRGLLPEILFTDLIQPAECGLQNQWRRIDSSFWNRHWADLLYLQGADDWVNMRLILD</sequence>
<protein>
    <submittedName>
        <fullName evidence="1">Uncharacterized protein</fullName>
    </submittedName>
</protein>
<dbReference type="KEGG" id="oac:Oscil6304_0655"/>
<dbReference type="InParanoid" id="K9TCY8"/>
<keyword evidence="2" id="KW-1185">Reference proteome</keyword>
<gene>
    <name evidence="1" type="ORF">Oscil6304_0655</name>
</gene>